<reference evidence="1 2" key="1">
    <citation type="submission" date="2021-12" db="EMBL/GenBank/DDBJ databases">
        <title>Genome sequence of Kibdelosporangium philippinense ATCC 49844.</title>
        <authorList>
            <person name="Fedorov E.A."/>
            <person name="Omeragic M."/>
            <person name="Shalygina K.F."/>
            <person name="Maclea K.S."/>
        </authorList>
    </citation>
    <scope>NUCLEOTIDE SEQUENCE [LARGE SCALE GENOMIC DNA]</scope>
    <source>
        <strain evidence="1 2">ATCC 49844</strain>
    </source>
</reference>
<comment type="caution">
    <text evidence="1">The sequence shown here is derived from an EMBL/GenBank/DDBJ whole genome shotgun (WGS) entry which is preliminary data.</text>
</comment>
<evidence type="ECO:0000313" key="1">
    <source>
        <dbReference type="EMBL" id="MCE7009712.1"/>
    </source>
</evidence>
<organism evidence="1 2">
    <name type="scientific">Kibdelosporangium philippinense</name>
    <dbReference type="NCBI Taxonomy" id="211113"/>
    <lineage>
        <taxon>Bacteria</taxon>
        <taxon>Bacillati</taxon>
        <taxon>Actinomycetota</taxon>
        <taxon>Actinomycetes</taxon>
        <taxon>Pseudonocardiales</taxon>
        <taxon>Pseudonocardiaceae</taxon>
        <taxon>Kibdelosporangium</taxon>
    </lineage>
</organism>
<evidence type="ECO:0000313" key="2">
    <source>
        <dbReference type="Proteomes" id="UP001521150"/>
    </source>
</evidence>
<gene>
    <name evidence="1" type="ORF">LWC34_43925</name>
</gene>
<dbReference type="RefSeq" id="WP_233731233.1">
    <property type="nucleotide sequence ID" value="NZ_JAJVCN010000004.1"/>
</dbReference>
<dbReference type="Proteomes" id="UP001521150">
    <property type="component" value="Unassembled WGS sequence"/>
</dbReference>
<keyword evidence="2" id="KW-1185">Reference proteome</keyword>
<protein>
    <submittedName>
        <fullName evidence="1">Uncharacterized protein</fullName>
    </submittedName>
</protein>
<sequence>MLIVASATAALGFAFVGAISTVAALSPDDMGYNRSSTVTVADMGYNRGAGTNDMGYN</sequence>
<proteinExistence type="predicted"/>
<accession>A0ABS8ZQ52</accession>
<name>A0ABS8ZQ52_9PSEU</name>
<dbReference type="EMBL" id="JAJVCN010000004">
    <property type="protein sequence ID" value="MCE7009712.1"/>
    <property type="molecule type" value="Genomic_DNA"/>
</dbReference>